<evidence type="ECO:0000313" key="7">
    <source>
        <dbReference type="Proteomes" id="UP000663829"/>
    </source>
</evidence>
<evidence type="ECO:0000313" key="3">
    <source>
        <dbReference type="EMBL" id="CAF1227803.1"/>
    </source>
</evidence>
<dbReference type="AlphaFoldDB" id="A0A814YDL2"/>
<dbReference type="GO" id="GO:0005509">
    <property type="term" value="F:calcium ion binding"/>
    <property type="evidence" value="ECO:0007669"/>
    <property type="project" value="InterPro"/>
</dbReference>
<name>A0A814YDL2_9BILA</name>
<gene>
    <name evidence="3" type="ORF">GPM918_LOCUS25016</name>
    <name evidence="4" type="ORF">OVA965_LOCUS25779</name>
    <name evidence="5" type="ORF">SRO942_LOCUS25022</name>
    <name evidence="6" type="ORF">TMI583_LOCUS26502</name>
</gene>
<dbReference type="Proteomes" id="UP000682733">
    <property type="component" value="Unassembled WGS sequence"/>
</dbReference>
<dbReference type="SMART" id="SM00054">
    <property type="entry name" value="EFh"/>
    <property type="match status" value="1"/>
</dbReference>
<dbReference type="SUPFAM" id="SSF47473">
    <property type="entry name" value="EF-hand"/>
    <property type="match status" value="1"/>
</dbReference>
<keyword evidence="7" id="KW-1185">Reference proteome</keyword>
<protein>
    <recommendedName>
        <fullName evidence="2">EF-hand domain-containing protein</fullName>
    </recommendedName>
</protein>
<dbReference type="Proteomes" id="UP000681722">
    <property type="component" value="Unassembled WGS sequence"/>
</dbReference>
<reference evidence="3" key="1">
    <citation type="submission" date="2021-02" db="EMBL/GenBank/DDBJ databases">
        <authorList>
            <person name="Nowell W R."/>
        </authorList>
    </citation>
    <scope>NUCLEOTIDE SEQUENCE</scope>
</reference>
<comment type="caution">
    <text evidence="3">The sequence shown here is derived from an EMBL/GenBank/DDBJ whole genome shotgun (WGS) entry which is preliminary data.</text>
</comment>
<dbReference type="PROSITE" id="PS00018">
    <property type="entry name" value="EF_HAND_1"/>
    <property type="match status" value="1"/>
</dbReference>
<dbReference type="Gene3D" id="1.10.238.10">
    <property type="entry name" value="EF-hand"/>
    <property type="match status" value="1"/>
</dbReference>
<dbReference type="EMBL" id="CAJOBC010009550">
    <property type="protein sequence ID" value="CAF3990647.1"/>
    <property type="molecule type" value="Genomic_DNA"/>
</dbReference>
<dbReference type="EMBL" id="CAJOBA010037715">
    <property type="protein sequence ID" value="CAF4047332.1"/>
    <property type="molecule type" value="Genomic_DNA"/>
</dbReference>
<evidence type="ECO:0000313" key="6">
    <source>
        <dbReference type="EMBL" id="CAF4047332.1"/>
    </source>
</evidence>
<dbReference type="EMBL" id="CAJNOQ010009545">
    <property type="protein sequence ID" value="CAF1227803.1"/>
    <property type="molecule type" value="Genomic_DNA"/>
</dbReference>
<evidence type="ECO:0000313" key="4">
    <source>
        <dbReference type="EMBL" id="CAF1240028.1"/>
    </source>
</evidence>
<dbReference type="OrthoDB" id="6056579at2759"/>
<dbReference type="InterPro" id="IPR018247">
    <property type="entry name" value="EF_Hand_1_Ca_BS"/>
</dbReference>
<dbReference type="PROSITE" id="PS50222">
    <property type="entry name" value="EF_HAND_2"/>
    <property type="match status" value="1"/>
</dbReference>
<sequence>MHLQQSEQSVHVKQCEHSVSLAKDSIAKVPTINVTHKGNEKEKRISTHLSMHDLTNANAAAPETCKELLQGIIIADWSSEPDLINLSSSKKLKSSAIPQVASSQNLPKMQSISNENDDDTIRRNKILTLFYKTDTNNDGYINEDEFCNLMKQLDPHNQSLNHKFDEITKTDEGRLTFDEFYYFLLSNIKEKSPTDSCLNESDRTDRMVLFRNKLEQQISNKLNNDEDFSIRIQSILESVDVNEMTKHLADRWMNFNDFERLGQKGSSVMTGGESAEDILPGEYDLLQLACCSIEPKCAKIKNVRWLSCDQPNVSGICAFPPEFDGKIPVDIATNEHLSYYACCLASSAVDMKVSLSYRHCFQNFIYNENYKQDYVKKDGHGGLEKHAFTHLDCPLEDDSGYFILGKFVGENKNELHLTAFYIPTKHTLYVPPLTIHSNDYLKGAWRTMLSDETSIDHVSLSHQHRSDGHDTYEHFTFEFVQ</sequence>
<organism evidence="3 7">
    <name type="scientific">Didymodactylos carnosus</name>
    <dbReference type="NCBI Taxonomy" id="1234261"/>
    <lineage>
        <taxon>Eukaryota</taxon>
        <taxon>Metazoa</taxon>
        <taxon>Spiralia</taxon>
        <taxon>Gnathifera</taxon>
        <taxon>Rotifera</taxon>
        <taxon>Eurotatoria</taxon>
        <taxon>Bdelloidea</taxon>
        <taxon>Philodinida</taxon>
        <taxon>Philodinidae</taxon>
        <taxon>Didymodactylos</taxon>
    </lineage>
</organism>
<dbReference type="Proteomes" id="UP000663829">
    <property type="component" value="Unassembled WGS sequence"/>
</dbReference>
<dbReference type="EMBL" id="CAJNOK010016175">
    <property type="protein sequence ID" value="CAF1240028.1"/>
    <property type="molecule type" value="Genomic_DNA"/>
</dbReference>
<dbReference type="Pfam" id="PF13499">
    <property type="entry name" value="EF-hand_7"/>
    <property type="match status" value="1"/>
</dbReference>
<proteinExistence type="predicted"/>
<dbReference type="InterPro" id="IPR011992">
    <property type="entry name" value="EF-hand-dom_pair"/>
</dbReference>
<keyword evidence="1" id="KW-0106">Calcium</keyword>
<feature type="domain" description="EF-hand" evidence="2">
    <location>
        <begin position="121"/>
        <end position="156"/>
    </location>
</feature>
<evidence type="ECO:0000259" key="2">
    <source>
        <dbReference type="PROSITE" id="PS50222"/>
    </source>
</evidence>
<evidence type="ECO:0000313" key="5">
    <source>
        <dbReference type="EMBL" id="CAF3990647.1"/>
    </source>
</evidence>
<dbReference type="InterPro" id="IPR002048">
    <property type="entry name" value="EF_hand_dom"/>
</dbReference>
<dbReference type="Proteomes" id="UP000677228">
    <property type="component" value="Unassembled WGS sequence"/>
</dbReference>
<accession>A0A814YDL2</accession>
<evidence type="ECO:0000256" key="1">
    <source>
        <dbReference type="ARBA" id="ARBA00022837"/>
    </source>
</evidence>